<dbReference type="Gene3D" id="2.10.109.10">
    <property type="entry name" value="Umud Fragment, subunit A"/>
    <property type="match status" value="1"/>
</dbReference>
<dbReference type="PROSITE" id="PS00761">
    <property type="entry name" value="SPASE_I_3"/>
    <property type="match status" value="1"/>
</dbReference>
<dbReference type="PANTHER" id="PTHR43390:SF1">
    <property type="entry name" value="CHLOROPLAST PROCESSING PEPTIDASE"/>
    <property type="match status" value="1"/>
</dbReference>
<dbReference type="EMBL" id="CAEZWB010000067">
    <property type="protein sequence ID" value="CAB4647937.1"/>
    <property type="molecule type" value="Genomic_DNA"/>
</dbReference>
<dbReference type="GO" id="GO:0009003">
    <property type="term" value="F:signal peptidase activity"/>
    <property type="evidence" value="ECO:0007669"/>
    <property type="project" value="UniProtKB-EC"/>
</dbReference>
<protein>
    <recommendedName>
        <fullName evidence="3">signal peptidase I</fullName>
        <ecNumber evidence="3">3.4.21.89</ecNumber>
    </recommendedName>
</protein>
<reference evidence="7" key="1">
    <citation type="submission" date="2020-05" db="EMBL/GenBank/DDBJ databases">
        <authorList>
            <person name="Chiriac C."/>
            <person name="Salcher M."/>
            <person name="Ghai R."/>
            <person name="Kavagutti S V."/>
        </authorList>
    </citation>
    <scope>NUCLEOTIDE SEQUENCE</scope>
</reference>
<dbReference type="InterPro" id="IPR036286">
    <property type="entry name" value="LexA/Signal_pep-like_sf"/>
</dbReference>
<dbReference type="InterPro" id="IPR019533">
    <property type="entry name" value="Peptidase_S26"/>
</dbReference>
<evidence type="ECO:0000256" key="2">
    <source>
        <dbReference type="ARBA" id="ARBA00009370"/>
    </source>
</evidence>
<name>A0A6J6KDW5_9ZZZZ</name>
<organism evidence="7">
    <name type="scientific">freshwater metagenome</name>
    <dbReference type="NCBI Taxonomy" id="449393"/>
    <lineage>
        <taxon>unclassified sequences</taxon>
        <taxon>metagenomes</taxon>
        <taxon>ecological metagenomes</taxon>
    </lineage>
</organism>
<dbReference type="InterPro" id="IPR019757">
    <property type="entry name" value="Pept_S26A_signal_pept_1_Lys-AS"/>
</dbReference>
<comment type="similarity">
    <text evidence="2">Belongs to the peptidase S26 family.</text>
</comment>
<comment type="catalytic activity">
    <reaction evidence="1">
        <text>Cleavage of hydrophobic, N-terminal signal or leader sequences from secreted and periplasmic proteins.</text>
        <dbReference type="EC" id="3.4.21.89"/>
    </reaction>
</comment>
<feature type="transmembrane region" description="Helical" evidence="5">
    <location>
        <begin position="31"/>
        <end position="50"/>
    </location>
</feature>
<feature type="domain" description="Peptidase S26" evidence="6">
    <location>
        <begin position="28"/>
        <end position="198"/>
    </location>
</feature>
<evidence type="ECO:0000256" key="3">
    <source>
        <dbReference type="ARBA" id="ARBA00013208"/>
    </source>
</evidence>
<evidence type="ECO:0000313" key="7">
    <source>
        <dbReference type="EMBL" id="CAB4647937.1"/>
    </source>
</evidence>
<sequence>MRIQHYGWEAMETTDTGRKDHQHGLRVIREWVVVVGVALAIALLVRGFLLQQFYISGPSMESTMFQDNRVLVNKLSYRLHGIGRGDVVVFDRITTDGEVVQHDDLIKRVIALPGETIEIRECVVFIDGKELLEPYLNDYDLKQVNLEDRCRVPEFEPVEISSGHIFVMGDNRPQSFDSRMFGEIETDLVVGRAFTLIWPLSNARWL</sequence>
<evidence type="ECO:0000259" key="6">
    <source>
        <dbReference type="Pfam" id="PF10502"/>
    </source>
</evidence>
<dbReference type="CDD" id="cd06530">
    <property type="entry name" value="S26_SPase_I"/>
    <property type="match status" value="1"/>
</dbReference>
<dbReference type="PROSITE" id="PS00760">
    <property type="entry name" value="SPASE_I_2"/>
    <property type="match status" value="1"/>
</dbReference>
<keyword evidence="5" id="KW-0472">Membrane</keyword>
<evidence type="ECO:0000256" key="1">
    <source>
        <dbReference type="ARBA" id="ARBA00000677"/>
    </source>
</evidence>
<gene>
    <name evidence="7" type="ORF">UFOPK2166_00638</name>
</gene>
<dbReference type="SUPFAM" id="SSF51306">
    <property type="entry name" value="LexA/Signal peptidase"/>
    <property type="match status" value="1"/>
</dbReference>
<dbReference type="InterPro" id="IPR000223">
    <property type="entry name" value="Pept_S26A_signal_pept_1"/>
</dbReference>
<dbReference type="GO" id="GO:0006465">
    <property type="term" value="P:signal peptide processing"/>
    <property type="evidence" value="ECO:0007669"/>
    <property type="project" value="InterPro"/>
</dbReference>
<dbReference type="GO" id="GO:0016020">
    <property type="term" value="C:membrane"/>
    <property type="evidence" value="ECO:0007669"/>
    <property type="project" value="InterPro"/>
</dbReference>
<dbReference type="InterPro" id="IPR019758">
    <property type="entry name" value="Pept_S26A_signal_pept_1_CS"/>
</dbReference>
<proteinExistence type="inferred from homology"/>
<dbReference type="Pfam" id="PF10502">
    <property type="entry name" value="Peptidase_S26"/>
    <property type="match status" value="1"/>
</dbReference>
<dbReference type="PANTHER" id="PTHR43390">
    <property type="entry name" value="SIGNAL PEPTIDASE I"/>
    <property type="match status" value="1"/>
</dbReference>
<dbReference type="PRINTS" id="PR00727">
    <property type="entry name" value="LEADERPTASE"/>
</dbReference>
<accession>A0A6J6KDW5</accession>
<dbReference type="GO" id="GO:0004252">
    <property type="term" value="F:serine-type endopeptidase activity"/>
    <property type="evidence" value="ECO:0007669"/>
    <property type="project" value="InterPro"/>
</dbReference>
<dbReference type="NCBIfam" id="TIGR02227">
    <property type="entry name" value="sigpep_I_bact"/>
    <property type="match status" value="1"/>
</dbReference>
<keyword evidence="5" id="KW-0812">Transmembrane</keyword>
<keyword evidence="4" id="KW-0378">Hydrolase</keyword>
<dbReference type="AlphaFoldDB" id="A0A6J6KDW5"/>
<dbReference type="EC" id="3.4.21.89" evidence="3"/>
<evidence type="ECO:0000256" key="5">
    <source>
        <dbReference type="SAM" id="Phobius"/>
    </source>
</evidence>
<keyword evidence="5" id="KW-1133">Transmembrane helix</keyword>
<evidence type="ECO:0000256" key="4">
    <source>
        <dbReference type="ARBA" id="ARBA00022801"/>
    </source>
</evidence>